<accession>A0A8R1UHH1</accession>
<dbReference type="OrthoDB" id="5782260at2759"/>
<sequence>MTSVPLWVHQVRVFYLIYDRFKIFQNLLYAFALVSLAANAFLIYLVTHPFNRNLGNYRVLLCTFATVDIAISLFHAAILPEYAVIEYGFAVFAYNALYLPSYIGNPLVVAYIVLFYEPFILLTFHFFYRLLPEALRANFKRGIAIAVVINVAMSMTIMIEVWISLKDNVENYFADVMLREYGVNLNTEPKPILDPVQYVHTAGFGGGLNWDSIVAMNICGAIGAFTIVFNASCGFVIVKRINRIHLSIASRALHIQLLRALVIQFVVPIALCVMPFFISMGLPLTGRPFVLVGNIMCLFVSFFPVLDPICMILAYSKFRHVLLEGFRRIILSGVPTDPTTSTFLNSAPLTSPSAMPQHDCVALRFIPESQFLSTGMSTFIDALLDFIVHYPVLPPFFFLLCSICAVPVILLLVATQKCALHSNCRYLITFWCISLLGILANTCQLQIQMLFYDKGFVPRGVSEPTLRRYFLAIHSMAYASSSCFEMFIAVERIRSTFQPQEYHESRASWEVLLVLTIIAVRKEQKADNENGQLQYSRGAYVGFLIYLNGHHFTGFIIYNAIDLSTLVTNTLGIWYCKKRYMMIYGKASLNARYQVNEAYEMARAMHPVYFGSFLLKAVGMAIAYSYGFMMKLINGPVFALLDSGYFIINRIFSGHSINCAYASGFLMRTHKSLRKAALNLLPWKSISTCLKTLGNEPKAPSEEQPLSRICKLNLATNMTSFVDQLLDFLVHYPVLPPVFFVICFVCAIPVITVLAATQRCPLHPNCRYLITFWCISLLGILANTCQLQFQMFFYDKGYVPRGVVEPGESNCLKMSKIFLQALRPQFLVIHSMAYASSSCFEMFIAFERIRSTFQPQYYHVSRANWAVLILLTLFAVNIELSSKLRYLFGVFIGCLVYLSDHHFIGFMFYYIIDLSTLLKHSLGIWYCKRRYKLIYGKASLNARYQVNEAYEMARAMHPVYFGSFLFKAAGMAIAYSYVFLMKQFNGPIYALMDTGYFAASSAHYISLNDTAVSSFHTLSRRPSERARECAQNGTALKQALIVLHKKVHAVNCAYASGCLMRTHKSLQ</sequence>
<dbReference type="PANTHER" id="PTHR45907:SF16">
    <property type="entry name" value="SERPENTINE RECEPTOR, CLASS J"/>
    <property type="match status" value="1"/>
</dbReference>
<gene>
    <name evidence="1" type="primary">WBGene00115356</name>
</gene>
<protein>
    <submittedName>
        <fullName evidence="1">G protein-coupled receptor</fullName>
    </submittedName>
</protein>
<dbReference type="InterPro" id="IPR019428">
    <property type="entry name" value="7TM_GPCR_serpentine_rcpt_Str"/>
</dbReference>
<keyword evidence="2" id="KW-1185">Reference proteome</keyword>
<evidence type="ECO:0000313" key="1">
    <source>
        <dbReference type="EnsemblMetazoa" id="PPA25802.1"/>
    </source>
</evidence>
<dbReference type="SUPFAM" id="SSF81321">
    <property type="entry name" value="Family A G protein-coupled receptor-like"/>
    <property type="match status" value="1"/>
</dbReference>
<dbReference type="InterPro" id="IPR019423">
    <property type="entry name" value="7TM_GPCR_serpentine_rcpt_Srj"/>
</dbReference>
<accession>A0A2A6BJ17</accession>
<name>A0A2A6BJ17_PRIPA</name>
<dbReference type="AlphaFoldDB" id="A0A2A6BJ17"/>
<organism evidence="1 2">
    <name type="scientific">Pristionchus pacificus</name>
    <name type="common">Parasitic nematode worm</name>
    <dbReference type="NCBI Taxonomy" id="54126"/>
    <lineage>
        <taxon>Eukaryota</taxon>
        <taxon>Metazoa</taxon>
        <taxon>Ecdysozoa</taxon>
        <taxon>Nematoda</taxon>
        <taxon>Chromadorea</taxon>
        <taxon>Rhabditida</taxon>
        <taxon>Rhabditina</taxon>
        <taxon>Diplogasteromorpha</taxon>
        <taxon>Diplogasteroidea</taxon>
        <taxon>Neodiplogasteridae</taxon>
        <taxon>Pristionchus</taxon>
    </lineage>
</organism>
<reference evidence="2" key="1">
    <citation type="journal article" date="2008" name="Nat. Genet.">
        <title>The Pristionchus pacificus genome provides a unique perspective on nematode lifestyle and parasitism.</title>
        <authorList>
            <person name="Dieterich C."/>
            <person name="Clifton S.W."/>
            <person name="Schuster L.N."/>
            <person name="Chinwalla A."/>
            <person name="Delehaunty K."/>
            <person name="Dinkelacker I."/>
            <person name="Fulton L."/>
            <person name="Fulton R."/>
            <person name="Godfrey J."/>
            <person name="Minx P."/>
            <person name="Mitreva M."/>
            <person name="Roeseler W."/>
            <person name="Tian H."/>
            <person name="Witte H."/>
            <person name="Yang S.P."/>
            <person name="Wilson R.K."/>
            <person name="Sommer R.J."/>
        </authorList>
    </citation>
    <scope>NUCLEOTIDE SEQUENCE [LARGE SCALE GENOMIC DNA]</scope>
    <source>
        <strain evidence="2">PS312</strain>
    </source>
</reference>
<reference evidence="1" key="2">
    <citation type="submission" date="2022-06" db="UniProtKB">
        <authorList>
            <consortium name="EnsemblMetazoa"/>
        </authorList>
    </citation>
    <scope>IDENTIFICATION</scope>
    <source>
        <strain evidence="1">PS312</strain>
    </source>
</reference>
<dbReference type="Proteomes" id="UP000005239">
    <property type="component" value="Unassembled WGS sequence"/>
</dbReference>
<evidence type="ECO:0000313" key="2">
    <source>
        <dbReference type="Proteomes" id="UP000005239"/>
    </source>
</evidence>
<dbReference type="Pfam" id="PF10326">
    <property type="entry name" value="7TM_GPCR_Str"/>
    <property type="match status" value="1"/>
</dbReference>
<proteinExistence type="predicted"/>
<dbReference type="PANTHER" id="PTHR45907">
    <property type="entry name" value="SERPENTINE RECEPTOR, CLASS J"/>
    <property type="match status" value="1"/>
</dbReference>
<dbReference type="EnsemblMetazoa" id="PPA25802.1">
    <property type="protein sequence ID" value="PPA25802.1"/>
    <property type="gene ID" value="WBGene00115356"/>
</dbReference>